<evidence type="ECO:0000256" key="1">
    <source>
        <dbReference type="SAM" id="MobiDB-lite"/>
    </source>
</evidence>
<dbReference type="Proteomes" id="UP000431401">
    <property type="component" value="Unassembled WGS sequence"/>
</dbReference>
<accession>A0A7K0DIE6</accession>
<dbReference type="InterPro" id="IPR058489">
    <property type="entry name" value="DUF8176"/>
</dbReference>
<feature type="compositionally biased region" description="Basic and acidic residues" evidence="1">
    <location>
        <begin position="259"/>
        <end position="273"/>
    </location>
</feature>
<feature type="compositionally biased region" description="Basic and acidic residues" evidence="1">
    <location>
        <begin position="128"/>
        <end position="149"/>
    </location>
</feature>
<feature type="transmembrane region" description="Helical" evidence="2">
    <location>
        <begin position="532"/>
        <end position="552"/>
    </location>
</feature>
<comment type="caution">
    <text evidence="4">The sequence shown here is derived from an EMBL/GenBank/DDBJ whole genome shotgun (WGS) entry which is preliminary data.</text>
</comment>
<dbReference type="EMBL" id="WEGI01000001">
    <property type="protein sequence ID" value="MQY25072.1"/>
    <property type="molecule type" value="Genomic_DNA"/>
</dbReference>
<evidence type="ECO:0000259" key="3">
    <source>
        <dbReference type="Pfam" id="PF26527"/>
    </source>
</evidence>
<gene>
    <name evidence="4" type="ORF">NRB56_06260</name>
</gene>
<feature type="compositionally biased region" description="Basic and acidic residues" evidence="1">
    <location>
        <begin position="50"/>
        <end position="86"/>
    </location>
</feature>
<evidence type="ECO:0000256" key="2">
    <source>
        <dbReference type="SAM" id="Phobius"/>
    </source>
</evidence>
<keyword evidence="2" id="KW-0812">Transmembrane</keyword>
<dbReference type="AlphaFoldDB" id="A0A7K0DIE6"/>
<reference evidence="4 5" key="1">
    <citation type="submission" date="2019-10" db="EMBL/GenBank/DDBJ databases">
        <title>Nocardia macrotermitis sp. nov. and Nocardia aurantia sp. nov., isolated from the gut of fungus growing-termite Macrotermes natalensis.</title>
        <authorList>
            <person name="Benndorf R."/>
            <person name="Schwitalla J."/>
            <person name="Martin K."/>
            <person name="De Beer W."/>
            <person name="Kaster A.-K."/>
            <person name="Vollmers J."/>
            <person name="Poulsen M."/>
            <person name="Beemelmanns C."/>
        </authorList>
    </citation>
    <scope>NUCLEOTIDE SEQUENCE [LARGE SCALE GENOMIC DNA]</scope>
    <source>
        <strain evidence="4 5">RB56</strain>
    </source>
</reference>
<name>A0A7K0DIE6_9NOCA</name>
<dbReference type="RefSeq" id="WP_153338890.1">
    <property type="nucleotide sequence ID" value="NZ_WEGI01000001.1"/>
</dbReference>
<organism evidence="4 5">
    <name type="scientific">Nocardia aurantia</name>
    <dbReference type="NCBI Taxonomy" id="2585199"/>
    <lineage>
        <taxon>Bacteria</taxon>
        <taxon>Bacillati</taxon>
        <taxon>Actinomycetota</taxon>
        <taxon>Actinomycetes</taxon>
        <taxon>Mycobacteriales</taxon>
        <taxon>Nocardiaceae</taxon>
        <taxon>Nocardia</taxon>
    </lineage>
</organism>
<evidence type="ECO:0000313" key="4">
    <source>
        <dbReference type="EMBL" id="MQY25072.1"/>
    </source>
</evidence>
<keyword evidence="5" id="KW-1185">Reference proteome</keyword>
<dbReference type="OrthoDB" id="4382015at2"/>
<feature type="compositionally biased region" description="Acidic residues" evidence="1">
    <location>
        <begin position="7"/>
        <end position="16"/>
    </location>
</feature>
<keyword evidence="2" id="KW-1133">Transmembrane helix</keyword>
<feature type="region of interest" description="Disordered" evidence="1">
    <location>
        <begin position="500"/>
        <end position="528"/>
    </location>
</feature>
<protein>
    <recommendedName>
        <fullName evidence="3">DUF8176 domain-containing protein</fullName>
    </recommendedName>
</protein>
<feature type="compositionally biased region" description="Basic residues" evidence="1">
    <location>
        <begin position="32"/>
        <end position="49"/>
    </location>
</feature>
<keyword evidence="2" id="KW-0472">Membrane</keyword>
<sequence length="718" mass="75872">MTRPDDEPGDGDEPAEEAGNPFDLGLPMVRMPARRPPRRRRGGRRLPRRQRPDIVEPERVTPADILRTHDAEHRPGSVSIRPHEGGWDPTDADVPYEVSPAPGGSATPEPVAGSETDAPEPAFVPDRWPGDARHGESFDRSTEAPHEHAGQYSVAGRPAALSTNGSESWHEDPAADAVSRSVGDGSGQDDPVAGRSAGPAADGHSSWHGDPVGRSVADRFGAVDSETGSVRADSAAEGSVVGPDESLDGRYGDSTSDPVSRDMTDAQADRYSDDTAAPQYPADDDSSPESVNGFSGHRYGEAVGVGPDDGTEYPEHASAQGYSIEDSDSGRGDAAGWAGHEFPDSGYEGYSDVTSDASPNGDRPHGWAAEYPAEDDYGSPATEDAAEAWPGPEFVDGGPQHNYPLTEPGQGYTADSQHGYPENDSRRGYLPEQVHGYSRAESGEWAESADDEDDERSGEWEQWLDVSVPRAEPRQLAAHVPVRGYESDEYEDEDHVVAPSLVDRSGGNAGVRLRHPRRADRNSERSSGDKPMAMLIMLGLAIVVVAVLLTVIHTARNRTPSTVTAPSARVPVVAGTGAAGTSTAAAPAGAIAAEGCEQRHSADVTSGTDPGGTGSGPDAIFAFERAYYVQRSGFAARAVVADDAGVPPADQIQRGIDQMPSGTRYCVQITRAGDAADTGQWEVRLTQQKPGEQPRTFTQIITTRTAGARTLITTIAGA</sequence>
<feature type="region of interest" description="Disordered" evidence="1">
    <location>
        <begin position="1"/>
        <end position="459"/>
    </location>
</feature>
<proteinExistence type="predicted"/>
<feature type="domain" description="DUF8176" evidence="3">
    <location>
        <begin position="594"/>
        <end position="716"/>
    </location>
</feature>
<evidence type="ECO:0000313" key="5">
    <source>
        <dbReference type="Proteomes" id="UP000431401"/>
    </source>
</evidence>
<dbReference type="Pfam" id="PF26527">
    <property type="entry name" value="DUF8176"/>
    <property type="match status" value="1"/>
</dbReference>
<feature type="compositionally biased region" description="Basic and acidic residues" evidence="1">
    <location>
        <begin position="519"/>
        <end position="528"/>
    </location>
</feature>
<feature type="compositionally biased region" description="Acidic residues" evidence="1">
    <location>
        <begin position="447"/>
        <end position="456"/>
    </location>
</feature>